<gene>
    <name evidence="1" type="ORF">NA56DRAFT_699032</name>
</gene>
<dbReference type="EMBL" id="KZ613469">
    <property type="protein sequence ID" value="PMD25955.1"/>
    <property type="molecule type" value="Genomic_DNA"/>
</dbReference>
<evidence type="ECO:0000313" key="2">
    <source>
        <dbReference type="Proteomes" id="UP000235672"/>
    </source>
</evidence>
<organism evidence="1 2">
    <name type="scientific">Hyaloscypha hepaticicola</name>
    <dbReference type="NCBI Taxonomy" id="2082293"/>
    <lineage>
        <taxon>Eukaryota</taxon>
        <taxon>Fungi</taxon>
        <taxon>Dikarya</taxon>
        <taxon>Ascomycota</taxon>
        <taxon>Pezizomycotina</taxon>
        <taxon>Leotiomycetes</taxon>
        <taxon>Helotiales</taxon>
        <taxon>Hyaloscyphaceae</taxon>
        <taxon>Hyaloscypha</taxon>
    </lineage>
</organism>
<dbReference type="AlphaFoldDB" id="A0A2J6QI66"/>
<name>A0A2J6QI66_9HELO</name>
<proteinExistence type="predicted"/>
<evidence type="ECO:0000313" key="1">
    <source>
        <dbReference type="EMBL" id="PMD25955.1"/>
    </source>
</evidence>
<protein>
    <submittedName>
        <fullName evidence="1">Uncharacterized protein</fullName>
    </submittedName>
</protein>
<accession>A0A2J6QI66</accession>
<reference evidence="1 2" key="1">
    <citation type="submission" date="2016-05" db="EMBL/GenBank/DDBJ databases">
        <title>A degradative enzymes factory behind the ericoid mycorrhizal symbiosis.</title>
        <authorList>
            <consortium name="DOE Joint Genome Institute"/>
            <person name="Martino E."/>
            <person name="Morin E."/>
            <person name="Grelet G."/>
            <person name="Kuo A."/>
            <person name="Kohler A."/>
            <person name="Daghino S."/>
            <person name="Barry K."/>
            <person name="Choi C."/>
            <person name="Cichocki N."/>
            <person name="Clum A."/>
            <person name="Copeland A."/>
            <person name="Hainaut M."/>
            <person name="Haridas S."/>
            <person name="Labutti K."/>
            <person name="Lindquist E."/>
            <person name="Lipzen A."/>
            <person name="Khouja H.-R."/>
            <person name="Murat C."/>
            <person name="Ohm R."/>
            <person name="Olson A."/>
            <person name="Spatafora J."/>
            <person name="Veneault-Fourrey C."/>
            <person name="Henrissat B."/>
            <person name="Grigoriev I."/>
            <person name="Martin F."/>
            <person name="Perotto S."/>
        </authorList>
    </citation>
    <scope>NUCLEOTIDE SEQUENCE [LARGE SCALE GENOMIC DNA]</scope>
    <source>
        <strain evidence="1 2">UAMH 7357</strain>
    </source>
</reference>
<sequence>MGKIRALYDHEICATDLLPDKSKYQGPSCITVFLGETPPKGWMQKVPRIARLQSQRVERSLTYFLNALHQRALHGNSVVGNSHDHDIGFIPTFSQAQSHPLRFPLYLEFFLLRQRPQNLAPCISQPCSGVGAPIHQTNKGAKTSDKRGQAVDHLEIYLAIENCQVKRRHSFNLPLQHHDIHHIIIIQTFRNNFFLVPLVGSRSVTLHSRLELNGCLALAFRDPG</sequence>
<keyword evidence="2" id="KW-1185">Reference proteome</keyword>
<dbReference type="Proteomes" id="UP000235672">
    <property type="component" value="Unassembled WGS sequence"/>
</dbReference>